<protein>
    <recommendedName>
        <fullName evidence="3">HTH marR-type domain-containing protein</fullName>
    </recommendedName>
</protein>
<sequence>MPAQQPETPAPNEAIAAVLTGEFLLRSVCSMHRMFDADYNAYVVWLTILVASLGRIFRAEDYDLSDPRLLGLNTVPGISRRAISRTTGIAKETVRRKVDLLIEKGLVREGSGGGLKPRFEPGQPNFAGNIARTTVSLRRLAGELRRYARMDL</sequence>
<gene>
    <name evidence="1" type="ORF">QO010_004783</name>
</gene>
<dbReference type="EMBL" id="JAUSVS010000018">
    <property type="protein sequence ID" value="MDQ0466986.1"/>
    <property type="molecule type" value="Genomic_DNA"/>
</dbReference>
<name>A0ABU0IY92_9CAUL</name>
<dbReference type="RefSeq" id="WP_307353265.1">
    <property type="nucleotide sequence ID" value="NZ_JAUSVS010000018.1"/>
</dbReference>
<dbReference type="Gene3D" id="1.10.10.10">
    <property type="entry name" value="Winged helix-like DNA-binding domain superfamily/Winged helix DNA-binding domain"/>
    <property type="match status" value="1"/>
</dbReference>
<keyword evidence="2" id="KW-1185">Reference proteome</keyword>
<evidence type="ECO:0000313" key="1">
    <source>
        <dbReference type="EMBL" id="MDQ0466986.1"/>
    </source>
</evidence>
<evidence type="ECO:0000313" key="2">
    <source>
        <dbReference type="Proteomes" id="UP001228905"/>
    </source>
</evidence>
<comment type="caution">
    <text evidence="1">The sequence shown here is derived from an EMBL/GenBank/DDBJ whole genome shotgun (WGS) entry which is preliminary data.</text>
</comment>
<accession>A0ABU0IY92</accession>
<dbReference type="Proteomes" id="UP001228905">
    <property type="component" value="Unassembled WGS sequence"/>
</dbReference>
<dbReference type="InterPro" id="IPR036388">
    <property type="entry name" value="WH-like_DNA-bd_sf"/>
</dbReference>
<reference evidence="1 2" key="1">
    <citation type="submission" date="2023-07" db="EMBL/GenBank/DDBJ databases">
        <title>Genomic Encyclopedia of Type Strains, Phase IV (KMG-IV): sequencing the most valuable type-strain genomes for metagenomic binning, comparative biology and taxonomic classification.</title>
        <authorList>
            <person name="Goeker M."/>
        </authorList>
    </citation>
    <scope>NUCLEOTIDE SEQUENCE [LARGE SCALE GENOMIC DNA]</scope>
    <source>
        <strain evidence="1 2">DSM 18695</strain>
    </source>
</reference>
<evidence type="ECO:0008006" key="3">
    <source>
        <dbReference type="Google" id="ProtNLM"/>
    </source>
</evidence>
<dbReference type="SUPFAM" id="SSF46785">
    <property type="entry name" value="Winged helix' DNA-binding domain"/>
    <property type="match status" value="1"/>
</dbReference>
<dbReference type="InterPro" id="IPR036390">
    <property type="entry name" value="WH_DNA-bd_sf"/>
</dbReference>
<proteinExistence type="predicted"/>
<organism evidence="1 2">
    <name type="scientific">Caulobacter ginsengisoli</name>
    <dbReference type="NCBI Taxonomy" id="400775"/>
    <lineage>
        <taxon>Bacteria</taxon>
        <taxon>Pseudomonadati</taxon>
        <taxon>Pseudomonadota</taxon>
        <taxon>Alphaproteobacteria</taxon>
        <taxon>Caulobacterales</taxon>
        <taxon>Caulobacteraceae</taxon>
        <taxon>Caulobacter</taxon>
    </lineage>
</organism>